<proteinExistence type="predicted"/>
<accession>A0A2P5CQX2</accession>
<dbReference type="Proteomes" id="UP000237000">
    <property type="component" value="Unassembled WGS sequence"/>
</dbReference>
<reference evidence="3" key="1">
    <citation type="submission" date="2016-06" db="EMBL/GenBank/DDBJ databases">
        <title>Parallel loss of symbiosis genes in relatives of nitrogen-fixing non-legume Parasponia.</title>
        <authorList>
            <person name="Van Velzen R."/>
            <person name="Holmer R."/>
            <person name="Bu F."/>
            <person name="Rutten L."/>
            <person name="Van Zeijl A."/>
            <person name="Liu W."/>
            <person name="Santuari L."/>
            <person name="Cao Q."/>
            <person name="Sharma T."/>
            <person name="Shen D."/>
            <person name="Roswanjaya Y."/>
            <person name="Wardhani T."/>
            <person name="Kalhor M.S."/>
            <person name="Jansen J."/>
            <person name="Van den Hoogen J."/>
            <person name="Gungor B."/>
            <person name="Hartog M."/>
            <person name="Hontelez J."/>
            <person name="Verver J."/>
            <person name="Yang W.-C."/>
            <person name="Schijlen E."/>
            <person name="Repin R."/>
            <person name="Schilthuizen M."/>
            <person name="Schranz E."/>
            <person name="Heidstra R."/>
            <person name="Miyata K."/>
            <person name="Fedorova E."/>
            <person name="Kohlen W."/>
            <person name="Bisseling T."/>
            <person name="Smit S."/>
            <person name="Geurts R."/>
        </authorList>
    </citation>
    <scope>NUCLEOTIDE SEQUENCE [LARGE SCALE GENOMIC DNA]</scope>
    <source>
        <strain evidence="3">cv. RG33-2</strain>
    </source>
</reference>
<name>A0A2P5CQX2_TREOI</name>
<keyword evidence="3" id="KW-1185">Reference proteome</keyword>
<organism evidence="2 3">
    <name type="scientific">Trema orientale</name>
    <name type="common">Charcoal tree</name>
    <name type="synonym">Celtis orientalis</name>
    <dbReference type="NCBI Taxonomy" id="63057"/>
    <lineage>
        <taxon>Eukaryota</taxon>
        <taxon>Viridiplantae</taxon>
        <taxon>Streptophyta</taxon>
        <taxon>Embryophyta</taxon>
        <taxon>Tracheophyta</taxon>
        <taxon>Spermatophyta</taxon>
        <taxon>Magnoliopsida</taxon>
        <taxon>eudicotyledons</taxon>
        <taxon>Gunneridae</taxon>
        <taxon>Pentapetalae</taxon>
        <taxon>rosids</taxon>
        <taxon>fabids</taxon>
        <taxon>Rosales</taxon>
        <taxon>Cannabaceae</taxon>
        <taxon>Trema</taxon>
    </lineage>
</organism>
<sequence length="108" mass="12355">MIVHPNTLRWSGEIVEASKLKRKEVRGTSSGIQRNNMSTIDTPESKEDVEVQGKPIRCTNVNDSDEGLRVLAFKNRVHLRRFACINLDIHKECWADPNEYENSLSFAL</sequence>
<feature type="compositionally biased region" description="Polar residues" evidence="1">
    <location>
        <begin position="27"/>
        <end position="42"/>
    </location>
</feature>
<dbReference type="EMBL" id="JXTC01000337">
    <property type="protein sequence ID" value="PON63396.1"/>
    <property type="molecule type" value="Genomic_DNA"/>
</dbReference>
<evidence type="ECO:0000313" key="3">
    <source>
        <dbReference type="Proteomes" id="UP000237000"/>
    </source>
</evidence>
<evidence type="ECO:0000256" key="1">
    <source>
        <dbReference type="SAM" id="MobiDB-lite"/>
    </source>
</evidence>
<dbReference type="AlphaFoldDB" id="A0A2P5CQX2"/>
<dbReference type="InParanoid" id="A0A2P5CQX2"/>
<dbReference type="OrthoDB" id="10284468at2759"/>
<feature type="region of interest" description="Disordered" evidence="1">
    <location>
        <begin position="25"/>
        <end position="51"/>
    </location>
</feature>
<protein>
    <submittedName>
        <fullName evidence="2">Uncharacterized protein</fullName>
    </submittedName>
</protein>
<comment type="caution">
    <text evidence="2">The sequence shown here is derived from an EMBL/GenBank/DDBJ whole genome shotgun (WGS) entry which is preliminary data.</text>
</comment>
<gene>
    <name evidence="2" type="ORF">TorRG33x02_276400</name>
</gene>
<evidence type="ECO:0000313" key="2">
    <source>
        <dbReference type="EMBL" id="PON63396.1"/>
    </source>
</evidence>